<dbReference type="AlphaFoldDB" id="A0A975AT33"/>
<reference evidence="1 2" key="1">
    <citation type="submission" date="2021-03" db="EMBL/GenBank/DDBJ databases">
        <title>Lysobacter sp. nov. isolated from soil of gangwondo yeongwol, south Korea.</title>
        <authorList>
            <person name="Kim K.R."/>
            <person name="Kim K.H."/>
            <person name="Jeon C.O."/>
        </authorList>
    </citation>
    <scope>NUCLEOTIDE SEQUENCE [LARGE SCALE GENOMIC DNA]</scope>
    <source>
        <strain evidence="1 2">R19</strain>
    </source>
</reference>
<dbReference type="EMBL" id="CP071518">
    <property type="protein sequence ID" value="QSX78580.1"/>
    <property type="molecule type" value="Genomic_DNA"/>
</dbReference>
<dbReference type="Proteomes" id="UP000639274">
    <property type="component" value="Chromosome"/>
</dbReference>
<proteinExistence type="predicted"/>
<sequence length="174" mass="18554">MASSSLLRSLALAVACTGLVACTPKVHRVAVDPSRLVVPMEARLACEHQLHEVVDARPTSERAGGLGVHMFVFDDVPGAVRRQFEQAGMAAQVGRVVDVRVLQFYLSQNTITKVPVAVYEVRVDGGAPFRVRSQLASMNNWGSENEAYGAYASALADATEQVVARLNAGCTKAG</sequence>
<dbReference type="RefSeq" id="WP_200614270.1">
    <property type="nucleotide sequence ID" value="NZ_CP071518.1"/>
</dbReference>
<name>A0A975AT33_9GAMM</name>
<gene>
    <name evidence="1" type="ORF">I8J32_001125</name>
</gene>
<dbReference type="KEGG" id="lsf:I8J32_001125"/>
<organism evidence="1 2">
    <name type="scientific">Agrilutibacter solisilvae</name>
    <dbReference type="NCBI Taxonomy" id="2763317"/>
    <lineage>
        <taxon>Bacteria</taxon>
        <taxon>Pseudomonadati</taxon>
        <taxon>Pseudomonadota</taxon>
        <taxon>Gammaproteobacteria</taxon>
        <taxon>Lysobacterales</taxon>
        <taxon>Lysobacteraceae</taxon>
        <taxon>Agrilutibacter</taxon>
    </lineage>
</organism>
<accession>A0A975AT33</accession>
<protein>
    <submittedName>
        <fullName evidence="1">Uncharacterized protein</fullName>
    </submittedName>
</protein>
<evidence type="ECO:0000313" key="2">
    <source>
        <dbReference type="Proteomes" id="UP000639274"/>
    </source>
</evidence>
<evidence type="ECO:0000313" key="1">
    <source>
        <dbReference type="EMBL" id="QSX78580.1"/>
    </source>
</evidence>
<keyword evidence="2" id="KW-1185">Reference proteome</keyword>